<accession>A0ABQ3YP81</accession>
<gene>
    <name evidence="2" type="ORF">Adu01nite_07360</name>
</gene>
<evidence type="ECO:0000259" key="1">
    <source>
        <dbReference type="Pfam" id="PF05685"/>
    </source>
</evidence>
<evidence type="ECO:0000313" key="3">
    <source>
        <dbReference type="Proteomes" id="UP000637628"/>
    </source>
</evidence>
<evidence type="ECO:0000313" key="2">
    <source>
        <dbReference type="EMBL" id="GID99385.1"/>
    </source>
</evidence>
<dbReference type="InterPro" id="IPR008538">
    <property type="entry name" value="Uma2"/>
</dbReference>
<dbReference type="InterPro" id="IPR012296">
    <property type="entry name" value="Nuclease_put_TT1808"/>
</dbReference>
<dbReference type="SUPFAM" id="SSF52980">
    <property type="entry name" value="Restriction endonuclease-like"/>
    <property type="match status" value="1"/>
</dbReference>
<dbReference type="EMBL" id="BOML01000006">
    <property type="protein sequence ID" value="GID99385.1"/>
    <property type="molecule type" value="Genomic_DNA"/>
</dbReference>
<dbReference type="PANTHER" id="PTHR35400">
    <property type="entry name" value="SLR1083 PROTEIN"/>
    <property type="match status" value="1"/>
</dbReference>
<feature type="domain" description="Putative restriction endonuclease" evidence="1">
    <location>
        <begin position="33"/>
        <end position="188"/>
    </location>
</feature>
<proteinExistence type="predicted"/>
<organism evidence="2 3">
    <name type="scientific">Paractinoplanes durhamensis</name>
    <dbReference type="NCBI Taxonomy" id="113563"/>
    <lineage>
        <taxon>Bacteria</taxon>
        <taxon>Bacillati</taxon>
        <taxon>Actinomycetota</taxon>
        <taxon>Actinomycetes</taxon>
        <taxon>Micromonosporales</taxon>
        <taxon>Micromonosporaceae</taxon>
        <taxon>Paractinoplanes</taxon>
    </lineage>
</organism>
<dbReference type="CDD" id="cd06260">
    <property type="entry name" value="DUF820-like"/>
    <property type="match status" value="1"/>
</dbReference>
<dbReference type="PANTHER" id="PTHR35400:SF3">
    <property type="entry name" value="SLL1072 PROTEIN"/>
    <property type="match status" value="1"/>
</dbReference>
<dbReference type="InterPro" id="IPR011335">
    <property type="entry name" value="Restrct_endonuc-II-like"/>
</dbReference>
<dbReference type="Proteomes" id="UP000637628">
    <property type="component" value="Unassembled WGS sequence"/>
</dbReference>
<name>A0ABQ3YP81_9ACTN</name>
<reference evidence="2 3" key="1">
    <citation type="submission" date="2021-01" db="EMBL/GenBank/DDBJ databases">
        <title>Whole genome shotgun sequence of Actinoplanes durhamensis NBRC 14914.</title>
        <authorList>
            <person name="Komaki H."/>
            <person name="Tamura T."/>
        </authorList>
    </citation>
    <scope>NUCLEOTIDE SEQUENCE [LARGE SCALE GENOMIC DNA]</scope>
    <source>
        <strain evidence="2 3">NBRC 14914</strain>
    </source>
</reference>
<comment type="caution">
    <text evidence="2">The sequence shown here is derived from an EMBL/GenBank/DDBJ whole genome shotgun (WGS) entry which is preliminary data.</text>
</comment>
<dbReference type="Pfam" id="PF05685">
    <property type="entry name" value="Uma2"/>
    <property type="match status" value="1"/>
</dbReference>
<sequence length="201" mass="22026">MRLVFVRESDRDHSGDAMTTAIFSDGRPMAEAEFLAIGETPERIELFDGSLHVTPAATPLHQLVSRRLANTMDAGAEAAGLLVLEAVNVRINPSRIPIPDLVISSVINLEELVIDASAIRLVCEIISPSNASTDRVLKMHYYAAGRIPWYLLVDPSARTLQLFRLVGDTYVEEFVAKDGDVLHLSKPVVATIDLAELLPRV</sequence>
<protein>
    <recommendedName>
        <fullName evidence="1">Putative restriction endonuclease domain-containing protein</fullName>
    </recommendedName>
</protein>
<dbReference type="Gene3D" id="3.90.1570.10">
    <property type="entry name" value="tt1808, chain A"/>
    <property type="match status" value="1"/>
</dbReference>
<keyword evidence="3" id="KW-1185">Reference proteome</keyword>